<dbReference type="PANTHER" id="PTHR11017">
    <property type="entry name" value="LEUCINE-RICH REPEAT-CONTAINING PROTEIN"/>
    <property type="match status" value="1"/>
</dbReference>
<organism evidence="3 4">
    <name type="scientific">Crotalaria pallida</name>
    <name type="common">Smooth rattlebox</name>
    <name type="synonym">Crotalaria striata</name>
    <dbReference type="NCBI Taxonomy" id="3830"/>
    <lineage>
        <taxon>Eukaryota</taxon>
        <taxon>Viridiplantae</taxon>
        <taxon>Streptophyta</taxon>
        <taxon>Embryophyta</taxon>
        <taxon>Tracheophyta</taxon>
        <taxon>Spermatophyta</taxon>
        <taxon>Magnoliopsida</taxon>
        <taxon>eudicotyledons</taxon>
        <taxon>Gunneridae</taxon>
        <taxon>Pentapetalae</taxon>
        <taxon>rosids</taxon>
        <taxon>fabids</taxon>
        <taxon>Fabales</taxon>
        <taxon>Fabaceae</taxon>
        <taxon>Papilionoideae</taxon>
        <taxon>50 kb inversion clade</taxon>
        <taxon>genistoids sensu lato</taxon>
        <taxon>core genistoids</taxon>
        <taxon>Crotalarieae</taxon>
        <taxon>Crotalaria</taxon>
    </lineage>
</organism>
<dbReference type="SUPFAM" id="SSF52058">
    <property type="entry name" value="L domain-like"/>
    <property type="match status" value="1"/>
</dbReference>
<gene>
    <name evidence="3" type="ORF">RIF29_06256</name>
</gene>
<dbReference type="Pfam" id="PF23286">
    <property type="entry name" value="LRR_13"/>
    <property type="match status" value="1"/>
</dbReference>
<dbReference type="InterPro" id="IPR032675">
    <property type="entry name" value="LRR_dom_sf"/>
</dbReference>
<accession>A0AAN9PAT1</accession>
<dbReference type="PANTHER" id="PTHR11017:SF455">
    <property type="entry name" value="NB-ARC DOMAIN PROTEIN"/>
    <property type="match status" value="1"/>
</dbReference>
<evidence type="ECO:0000256" key="1">
    <source>
        <dbReference type="ARBA" id="ARBA00022821"/>
    </source>
</evidence>
<keyword evidence="4" id="KW-1185">Reference proteome</keyword>
<evidence type="ECO:0000259" key="2">
    <source>
        <dbReference type="Pfam" id="PF23286"/>
    </source>
</evidence>
<dbReference type="EMBL" id="JAYWIO010000001">
    <property type="protein sequence ID" value="KAK7291261.1"/>
    <property type="molecule type" value="Genomic_DNA"/>
</dbReference>
<dbReference type="InterPro" id="IPR044974">
    <property type="entry name" value="Disease_R_plants"/>
</dbReference>
<reference evidence="3 4" key="1">
    <citation type="submission" date="2024-01" db="EMBL/GenBank/DDBJ databases">
        <title>The genomes of 5 underutilized Papilionoideae crops provide insights into root nodulation and disease resistanc.</title>
        <authorList>
            <person name="Yuan L."/>
        </authorList>
    </citation>
    <scope>NUCLEOTIDE SEQUENCE [LARGE SCALE GENOMIC DNA]</scope>
    <source>
        <strain evidence="3">ZHUSHIDOU_FW_LH</strain>
        <tissue evidence="3">Leaf</tissue>
    </source>
</reference>
<proteinExistence type="predicted"/>
<feature type="domain" description="Disease resistance protein RPS4B/Roq1-like leucine-rich repeats" evidence="2">
    <location>
        <begin position="197"/>
        <end position="274"/>
    </location>
</feature>
<protein>
    <recommendedName>
        <fullName evidence="2">Disease resistance protein RPS4B/Roq1-like leucine-rich repeats domain-containing protein</fullName>
    </recommendedName>
</protein>
<dbReference type="Gene3D" id="3.80.10.10">
    <property type="entry name" value="Ribonuclease Inhibitor"/>
    <property type="match status" value="2"/>
</dbReference>
<evidence type="ECO:0000313" key="3">
    <source>
        <dbReference type="EMBL" id="KAK7291261.1"/>
    </source>
</evidence>
<dbReference type="GO" id="GO:0006952">
    <property type="term" value="P:defense response"/>
    <property type="evidence" value="ECO:0007669"/>
    <property type="project" value="InterPro"/>
</dbReference>
<dbReference type="Proteomes" id="UP001372338">
    <property type="component" value="Unassembled WGS sequence"/>
</dbReference>
<dbReference type="AlphaFoldDB" id="A0AAN9PAT1"/>
<name>A0AAN9PAT1_CROPI</name>
<comment type="caution">
    <text evidence="3">The sequence shown here is derived from an EMBL/GenBank/DDBJ whole genome shotgun (WGS) entry which is preliminary data.</text>
</comment>
<keyword evidence="1" id="KW-0611">Plant defense</keyword>
<dbReference type="InterPro" id="IPR058546">
    <property type="entry name" value="RPS4B/Roq1-like_LRR"/>
</dbReference>
<sequence length="529" mass="61868">MGREIVRQESTIEPGKRSRLWFDEDIVHVLEENTGTDKIEVIKLEGCNSKEVQLSGETFKKMKNLRILIIGDAIFSTQPQHLPNSLRVLDWSYYPSPSLPSTFNPKKLMTLKLAKSCFQFFQPLKRLESLWSINFEGCKFLIELPSLCEVPLLRHLCIDNCTKLVRIDESVGFLDHLSYLSAKNCTHLESLVPCINLRSLEVLNLTECIRLKRFPEVSGKMHKIREIYLDYTGIIELPFSIENLIGLECLYLRGCRSLNQLPHSVRTLPKVEVIMGYGWIYSERFKLFEGEEKVISKSQVSPGAMMIMDDKGTCVTTCLDVYYEYISPNNVLQLCAPNLHERPSFELLFKKLDQRQCLIKDLSIMASMESSTRFWFRNKFPKITLCCSEHHAGYLMYFKFKVIINDSEQFGSSCISITQRQQNSWRQQVLVCDIECKEKAMVFSEHEWNEVKITCQVEFPRAELSHSEMYMPSTPSRHGFIKWTHIYVDKELNIMDDIKFYYPWRNEAHSYYFSLPRWMRMGDAEEHDS</sequence>
<evidence type="ECO:0000313" key="4">
    <source>
        <dbReference type="Proteomes" id="UP001372338"/>
    </source>
</evidence>